<name>A0A199VZR9_ANACO</name>
<dbReference type="EMBL" id="LSRQ01000485">
    <property type="protein sequence ID" value="OAY82491.1"/>
    <property type="molecule type" value="Genomic_DNA"/>
</dbReference>
<accession>A0A199VZR9</accession>
<organism evidence="1 2">
    <name type="scientific">Ananas comosus</name>
    <name type="common">Pineapple</name>
    <name type="synonym">Ananas ananas</name>
    <dbReference type="NCBI Taxonomy" id="4615"/>
    <lineage>
        <taxon>Eukaryota</taxon>
        <taxon>Viridiplantae</taxon>
        <taxon>Streptophyta</taxon>
        <taxon>Embryophyta</taxon>
        <taxon>Tracheophyta</taxon>
        <taxon>Spermatophyta</taxon>
        <taxon>Magnoliopsida</taxon>
        <taxon>Liliopsida</taxon>
        <taxon>Poales</taxon>
        <taxon>Bromeliaceae</taxon>
        <taxon>Bromelioideae</taxon>
        <taxon>Ananas</taxon>
    </lineage>
</organism>
<comment type="caution">
    <text evidence="1">The sequence shown here is derived from an EMBL/GenBank/DDBJ whole genome shotgun (WGS) entry which is preliminary data.</text>
</comment>
<evidence type="ECO:0000313" key="2">
    <source>
        <dbReference type="Proteomes" id="UP000092600"/>
    </source>
</evidence>
<proteinExistence type="predicted"/>
<gene>
    <name evidence="1" type="ORF">ACMD2_18555</name>
</gene>
<dbReference type="AlphaFoldDB" id="A0A199VZR9"/>
<evidence type="ECO:0000313" key="1">
    <source>
        <dbReference type="EMBL" id="OAY82491.1"/>
    </source>
</evidence>
<protein>
    <submittedName>
        <fullName evidence="1">Uncharacterized protein</fullName>
    </submittedName>
</protein>
<dbReference type="Proteomes" id="UP000092600">
    <property type="component" value="Unassembled WGS sequence"/>
</dbReference>
<reference evidence="1 2" key="1">
    <citation type="journal article" date="2016" name="DNA Res.">
        <title>The draft genome of MD-2 pineapple using hybrid error correction of long reads.</title>
        <authorList>
            <person name="Redwan R.M."/>
            <person name="Saidin A."/>
            <person name="Kumar S.V."/>
        </authorList>
    </citation>
    <scope>NUCLEOTIDE SEQUENCE [LARGE SCALE GENOMIC DNA]</scope>
    <source>
        <strain evidence="2">cv. MD2</strain>
        <tissue evidence="1">Leaf</tissue>
    </source>
</reference>
<sequence>MTRKTRQRGGGTDVTDIFHKFGRKKIKKKSGMCRVRLGDEDSKSFKNWNVGELNDPSKRRAVKEMIKKNLSLTLQLSHLRGGESFYITNVYGPPAWEGNEDFRMELLLLRDICKGCRVVYAWRKVVGTRGTAVLTFTAKLRHCRKQIHILQEIQRIDRVEEHLVLSKELINRRANHKDRLLSVLKDEELLWKTRAKLRWLREGDGNTKYFHTVANNRRRSNKIGVVEDNGRKIYNEEEKLLEMEKNLKRG</sequence>